<dbReference type="VEuPathDB" id="TriTrypDB:TcIL3000_10_5760"/>
<dbReference type="InterPro" id="IPR036034">
    <property type="entry name" value="PDZ_sf"/>
</dbReference>
<feature type="region of interest" description="Disordered" evidence="1">
    <location>
        <begin position="1"/>
        <end position="38"/>
    </location>
</feature>
<reference evidence="2" key="1">
    <citation type="journal article" date="2012" name="Proc. Natl. Acad. Sci. U.S.A.">
        <title>Antigenic diversity is generated by distinct evolutionary mechanisms in African trypanosome species.</title>
        <authorList>
            <person name="Jackson A.P."/>
            <person name="Berry A."/>
            <person name="Aslett M."/>
            <person name="Allison H.C."/>
            <person name="Burton P."/>
            <person name="Vavrova-Anderson J."/>
            <person name="Brown R."/>
            <person name="Browne H."/>
            <person name="Corton N."/>
            <person name="Hauser H."/>
            <person name="Gamble J."/>
            <person name="Gilderthorp R."/>
            <person name="Marcello L."/>
            <person name="McQuillan J."/>
            <person name="Otto T.D."/>
            <person name="Quail M.A."/>
            <person name="Sanders M.J."/>
            <person name="van Tonder A."/>
            <person name="Ginger M.L."/>
            <person name="Field M.C."/>
            <person name="Barry J.D."/>
            <person name="Hertz-Fowler C."/>
            <person name="Berriman M."/>
        </authorList>
    </citation>
    <scope>NUCLEOTIDE SEQUENCE</scope>
    <source>
        <strain evidence="2">IL3000</strain>
    </source>
</reference>
<accession>G0UWP4</accession>
<protein>
    <recommendedName>
        <fullName evidence="3">PDZ domain-containing protein</fullName>
    </recommendedName>
</protein>
<evidence type="ECO:0000256" key="1">
    <source>
        <dbReference type="SAM" id="MobiDB-lite"/>
    </source>
</evidence>
<feature type="compositionally biased region" description="Pro residues" evidence="1">
    <location>
        <begin position="458"/>
        <end position="467"/>
    </location>
</feature>
<feature type="region of interest" description="Disordered" evidence="1">
    <location>
        <begin position="437"/>
        <end position="467"/>
    </location>
</feature>
<dbReference type="EMBL" id="HE575323">
    <property type="protein sequence ID" value="CCC93810.1"/>
    <property type="molecule type" value="Genomic_DNA"/>
</dbReference>
<gene>
    <name evidence="2" type="ORF">TCIL3000_10_5760</name>
</gene>
<dbReference type="AlphaFoldDB" id="G0UWP4"/>
<sequence length="525" mass="57184">MSGLSSPGVRANRLNTGGGEYEAGRRSGGLRTPASSRKRVHGAEEIELHLSRLSPGAPWGFHVYDYSFPLRVRDVCADLGDMVRPNDVIFEINGVQPGNYAEAMWSLRHKSLTLQLRLHRENSENELAASLTRGAKAMKPESNGVIATGSVSLSPSFSFIPRTVQEGFASPLQQMDSEAPISPAQHRYSGPATRASAQLTLDKVLLAAEGKGSCRVHSTHNDPNTFEQSPTFPSHSSSYAHITGAWQQLLKRRLERVCRNTLDEDNFVGAAAVLPNPPHQAIYDSRNCPFSKEEGFTSEVHNYIQYIMTQRAFSRKRGSSAENCSKDFSSVLTPMLLGNVRSRSDPMPECELQRAHRNGGVPQRSLEDASNQKERLSTQHDNLLQVIATYRKTLSQRHSEEAKRYLKTESSAQEFHANYAKVVSLCGKESAVVGIAASPSETQSGSRREGHKRELKLPSPPPSSLPLPPFPFPRVNAPSDGCAVLAGRNPPNNKARDTATGGVLGMSLPPPSYDVAVASSGGINP</sequence>
<evidence type="ECO:0000313" key="2">
    <source>
        <dbReference type="EMBL" id="CCC93810.1"/>
    </source>
</evidence>
<name>G0UWP4_TRYCI</name>
<feature type="compositionally biased region" description="Basic and acidic residues" evidence="1">
    <location>
        <begin position="446"/>
        <end position="456"/>
    </location>
</feature>
<proteinExistence type="predicted"/>
<organism evidence="2">
    <name type="scientific">Trypanosoma congolense (strain IL3000)</name>
    <dbReference type="NCBI Taxonomy" id="1068625"/>
    <lineage>
        <taxon>Eukaryota</taxon>
        <taxon>Discoba</taxon>
        <taxon>Euglenozoa</taxon>
        <taxon>Kinetoplastea</taxon>
        <taxon>Metakinetoplastina</taxon>
        <taxon>Trypanosomatida</taxon>
        <taxon>Trypanosomatidae</taxon>
        <taxon>Trypanosoma</taxon>
        <taxon>Nannomonas</taxon>
    </lineage>
</organism>
<feature type="region of interest" description="Disordered" evidence="1">
    <location>
        <begin position="481"/>
        <end position="525"/>
    </location>
</feature>
<dbReference type="SUPFAM" id="SSF50156">
    <property type="entry name" value="PDZ domain-like"/>
    <property type="match status" value="1"/>
</dbReference>
<feature type="compositionally biased region" description="Polar residues" evidence="1">
    <location>
        <begin position="221"/>
        <end position="234"/>
    </location>
</feature>
<evidence type="ECO:0008006" key="3">
    <source>
        <dbReference type="Google" id="ProtNLM"/>
    </source>
</evidence>
<feature type="region of interest" description="Disordered" evidence="1">
    <location>
        <begin position="214"/>
        <end position="234"/>
    </location>
</feature>